<dbReference type="EMBL" id="CP036343">
    <property type="protein sequence ID" value="QDT88975.1"/>
    <property type="molecule type" value="Genomic_DNA"/>
</dbReference>
<feature type="transmembrane region" description="Helical" evidence="1">
    <location>
        <begin position="34"/>
        <end position="53"/>
    </location>
</feature>
<dbReference type="AlphaFoldDB" id="A0A517V7J4"/>
<gene>
    <name evidence="2" type="ORF">Pan161_05940</name>
</gene>
<name>A0A517V7J4_9PLAN</name>
<accession>A0A517V7J4</accession>
<feature type="transmembrane region" description="Helical" evidence="1">
    <location>
        <begin position="7"/>
        <end position="28"/>
    </location>
</feature>
<keyword evidence="1" id="KW-1133">Transmembrane helix</keyword>
<protein>
    <submittedName>
        <fullName evidence="2">Uncharacterized protein</fullName>
    </submittedName>
</protein>
<keyword evidence="1" id="KW-0472">Membrane</keyword>
<organism evidence="2 3">
    <name type="scientific">Gimesia algae</name>
    <dbReference type="NCBI Taxonomy" id="2527971"/>
    <lineage>
        <taxon>Bacteria</taxon>
        <taxon>Pseudomonadati</taxon>
        <taxon>Planctomycetota</taxon>
        <taxon>Planctomycetia</taxon>
        <taxon>Planctomycetales</taxon>
        <taxon>Planctomycetaceae</taxon>
        <taxon>Gimesia</taxon>
    </lineage>
</organism>
<keyword evidence="1" id="KW-0812">Transmembrane</keyword>
<reference evidence="2 3" key="1">
    <citation type="submission" date="2019-02" db="EMBL/GenBank/DDBJ databases">
        <title>Deep-cultivation of Planctomycetes and their phenomic and genomic characterization uncovers novel biology.</title>
        <authorList>
            <person name="Wiegand S."/>
            <person name="Jogler M."/>
            <person name="Boedeker C."/>
            <person name="Pinto D."/>
            <person name="Vollmers J."/>
            <person name="Rivas-Marin E."/>
            <person name="Kohn T."/>
            <person name="Peeters S.H."/>
            <person name="Heuer A."/>
            <person name="Rast P."/>
            <person name="Oberbeckmann S."/>
            <person name="Bunk B."/>
            <person name="Jeske O."/>
            <person name="Meyerdierks A."/>
            <person name="Storesund J.E."/>
            <person name="Kallscheuer N."/>
            <person name="Luecker S."/>
            <person name="Lage O.M."/>
            <person name="Pohl T."/>
            <person name="Merkel B.J."/>
            <person name="Hornburger P."/>
            <person name="Mueller R.-W."/>
            <person name="Bruemmer F."/>
            <person name="Labrenz M."/>
            <person name="Spormann A.M."/>
            <person name="Op den Camp H."/>
            <person name="Overmann J."/>
            <person name="Amann R."/>
            <person name="Jetten M.S.M."/>
            <person name="Mascher T."/>
            <person name="Medema M.H."/>
            <person name="Devos D.P."/>
            <person name="Kaster A.-K."/>
            <person name="Ovreas L."/>
            <person name="Rohde M."/>
            <person name="Galperin M.Y."/>
            <person name="Jogler C."/>
        </authorList>
    </citation>
    <scope>NUCLEOTIDE SEQUENCE [LARGE SCALE GENOMIC DNA]</scope>
    <source>
        <strain evidence="2 3">Pan161</strain>
    </source>
</reference>
<evidence type="ECO:0000313" key="3">
    <source>
        <dbReference type="Proteomes" id="UP000316855"/>
    </source>
</evidence>
<evidence type="ECO:0000256" key="1">
    <source>
        <dbReference type="SAM" id="Phobius"/>
    </source>
</evidence>
<evidence type="ECO:0000313" key="2">
    <source>
        <dbReference type="EMBL" id="QDT88975.1"/>
    </source>
</evidence>
<proteinExistence type="predicted"/>
<dbReference type="KEGG" id="gax:Pan161_05940"/>
<keyword evidence="3" id="KW-1185">Reference proteome</keyword>
<sequence>MSEHINSFRTAVGALIVVIGSVATYYVTESTESLITLWISAAIFVLSFFHYIYDSYRSETTTAKGSHEISLSAEAHTVLLGCTRTPDRYLHLTKNMHFTILEAGKVELFKGKKESGEDLWVNAISSLEQYGMIRRVGKEKFEITNVGVSLADNIRFDSFQNKEGLKRLTYPARDMLMYAANHPAHEIIHAETLTETEIKVGDREFCNTGYMSDYRNAKEAFAQLLDLDLIEDTGAGFSYEVTWRGDDVAEALDRVTIN</sequence>
<dbReference type="Proteomes" id="UP000316855">
    <property type="component" value="Chromosome"/>
</dbReference>
<dbReference type="RefSeq" id="WP_145224095.1">
    <property type="nucleotide sequence ID" value="NZ_CP036343.1"/>
</dbReference>